<feature type="transmembrane region" description="Helical" evidence="1">
    <location>
        <begin position="38"/>
        <end position="66"/>
    </location>
</feature>
<dbReference type="EMBL" id="JAALDK010000004">
    <property type="protein sequence ID" value="NUY06188.1"/>
    <property type="molecule type" value="Genomic_DNA"/>
</dbReference>
<accession>A0A7Y6KA41</accession>
<proteinExistence type="predicted"/>
<reference evidence="2 3" key="1">
    <citation type="submission" date="2020-02" db="EMBL/GenBank/DDBJ databases">
        <title>Paraburkholderia simonii sp. nov. and Paraburkholderia youngii sp. nov. Brazilian and Mexican Mimosa-associated rhizobia.</title>
        <authorList>
            <person name="Mavima L."/>
            <person name="Beukes C.W."/>
            <person name="Chan W.Y."/>
            <person name="Palmer M."/>
            <person name="De Meyer S.E."/>
            <person name="James E.K."/>
            <person name="Venter S.N."/>
            <person name="Steenkamp E.T."/>
        </authorList>
    </citation>
    <scope>NUCLEOTIDE SEQUENCE [LARGE SCALE GENOMIC DNA]</scope>
    <source>
        <strain evidence="2 3">JPY169</strain>
    </source>
</reference>
<name>A0A7Y6KA41_9BURK</name>
<sequence length="80" mass="9521">MLERFWALDPLARRAVIAVVLVGLMFIDLLFPTCDVTVWAFFICGTAFLWAIGILRPFLIMMYCLLRTVIRVKTRPWWWR</sequence>
<evidence type="ECO:0000313" key="3">
    <source>
        <dbReference type="Proteomes" id="UP000594380"/>
    </source>
</evidence>
<feature type="transmembrane region" description="Helical" evidence="1">
    <location>
        <begin position="12"/>
        <end position="32"/>
    </location>
</feature>
<dbReference type="GeneID" id="301107148"/>
<dbReference type="RefSeq" id="WP_176112699.1">
    <property type="nucleotide sequence ID" value="NZ_JAALDK010000004.1"/>
</dbReference>
<keyword evidence="1" id="KW-1133">Transmembrane helix</keyword>
<keyword evidence="1" id="KW-0812">Transmembrane</keyword>
<comment type="caution">
    <text evidence="2">The sequence shown here is derived from an EMBL/GenBank/DDBJ whole genome shotgun (WGS) entry which is preliminary data.</text>
</comment>
<keyword evidence="1" id="KW-0472">Membrane</keyword>
<evidence type="ECO:0000256" key="1">
    <source>
        <dbReference type="SAM" id="Phobius"/>
    </source>
</evidence>
<dbReference type="AlphaFoldDB" id="A0A7Y6KA41"/>
<organism evidence="2 3">
    <name type="scientific">Paraburkholderia youngii</name>
    <dbReference type="NCBI Taxonomy" id="2782701"/>
    <lineage>
        <taxon>Bacteria</taxon>
        <taxon>Pseudomonadati</taxon>
        <taxon>Pseudomonadota</taxon>
        <taxon>Betaproteobacteria</taxon>
        <taxon>Burkholderiales</taxon>
        <taxon>Burkholderiaceae</taxon>
        <taxon>Paraburkholderia</taxon>
    </lineage>
</organism>
<dbReference type="Proteomes" id="UP000594380">
    <property type="component" value="Unassembled WGS sequence"/>
</dbReference>
<evidence type="ECO:0000313" key="2">
    <source>
        <dbReference type="EMBL" id="NUY06188.1"/>
    </source>
</evidence>
<gene>
    <name evidence="2" type="ORF">G5S42_43485</name>
</gene>
<protein>
    <submittedName>
        <fullName evidence="2">Uncharacterized protein</fullName>
    </submittedName>
</protein>